<proteinExistence type="predicted"/>
<dbReference type="SUPFAM" id="SSF49452">
    <property type="entry name" value="Starch-binding domain-like"/>
    <property type="match status" value="1"/>
</dbReference>
<feature type="signal peptide" evidence="1">
    <location>
        <begin position="1"/>
        <end position="24"/>
    </location>
</feature>
<dbReference type="OrthoDB" id="115803at2"/>
<dbReference type="EMBL" id="CBXV010000008">
    <property type="protein sequence ID" value="CDM66811.1"/>
    <property type="molecule type" value="Genomic_DNA"/>
</dbReference>
<dbReference type="STRING" id="454194.PYK22_02849"/>
<accession>A0A0B6X0E6</accession>
<organism evidence="2 3">
    <name type="scientific">Pyrinomonas methylaliphatogenes</name>
    <dbReference type="NCBI Taxonomy" id="454194"/>
    <lineage>
        <taxon>Bacteria</taxon>
        <taxon>Pseudomonadati</taxon>
        <taxon>Acidobacteriota</taxon>
        <taxon>Blastocatellia</taxon>
        <taxon>Blastocatellales</taxon>
        <taxon>Pyrinomonadaceae</taxon>
        <taxon>Pyrinomonas</taxon>
    </lineage>
</organism>
<dbReference type="Gene3D" id="2.60.40.1120">
    <property type="entry name" value="Carboxypeptidase-like, regulatory domain"/>
    <property type="match status" value="1"/>
</dbReference>
<feature type="chain" id="PRO_5002110008" evidence="1">
    <location>
        <begin position="25"/>
        <end position="115"/>
    </location>
</feature>
<keyword evidence="2" id="KW-0645">Protease</keyword>
<reference evidence="2 3" key="2">
    <citation type="submission" date="2015-01" db="EMBL/GenBank/DDBJ databases">
        <title>Complete genome sequence of Pyrinomonas methylaliphatogenes type strain K22T.</title>
        <authorList>
            <person name="Lee K.C.Y."/>
            <person name="Power J.F."/>
            <person name="Dunfield P.F."/>
            <person name="Morgan X.C."/>
            <person name="Huttenhower C."/>
            <person name="Stott M.B."/>
        </authorList>
    </citation>
    <scope>NUCLEOTIDE SEQUENCE [LARGE SCALE GENOMIC DNA]</scope>
    <source>
        <strain evidence="2 3">K22</strain>
    </source>
</reference>
<sequence precursor="true">MRRILGTLSLMLIFALASSLFASAQTGATGSLSGTVTDAQGAAVSGATVVVKNSATNAEFNATTSEKGDFNVASLPAGTYTVTVTAPGFKQAVVRDVKVETGQSASVKVVLEKEG</sequence>
<dbReference type="GO" id="GO:0030246">
    <property type="term" value="F:carbohydrate binding"/>
    <property type="evidence" value="ECO:0007669"/>
    <property type="project" value="InterPro"/>
</dbReference>
<keyword evidence="2" id="KW-0121">Carboxypeptidase</keyword>
<reference evidence="2 3" key="1">
    <citation type="submission" date="2013-12" db="EMBL/GenBank/DDBJ databases">
        <authorList>
            <person name="Stott M."/>
        </authorList>
    </citation>
    <scope>NUCLEOTIDE SEQUENCE [LARGE SCALE GENOMIC DNA]</scope>
    <source>
        <strain evidence="2 3">K22</strain>
    </source>
</reference>
<keyword evidence="1" id="KW-0732">Signal</keyword>
<dbReference type="Proteomes" id="UP000031518">
    <property type="component" value="Unassembled WGS sequence"/>
</dbReference>
<gene>
    <name evidence="2" type="ORF">PYK22_02849</name>
</gene>
<dbReference type="GO" id="GO:0004180">
    <property type="term" value="F:carboxypeptidase activity"/>
    <property type="evidence" value="ECO:0007669"/>
    <property type="project" value="UniProtKB-KW"/>
</dbReference>
<evidence type="ECO:0000313" key="3">
    <source>
        <dbReference type="Proteomes" id="UP000031518"/>
    </source>
</evidence>
<dbReference type="Pfam" id="PF13620">
    <property type="entry name" value="CarboxypepD_reg"/>
    <property type="match status" value="1"/>
</dbReference>
<keyword evidence="2" id="KW-0378">Hydrolase</keyword>
<evidence type="ECO:0000313" key="2">
    <source>
        <dbReference type="EMBL" id="CDM66811.1"/>
    </source>
</evidence>
<dbReference type="InterPro" id="IPR013784">
    <property type="entry name" value="Carb-bd-like_fold"/>
</dbReference>
<dbReference type="RefSeq" id="WP_157770900.1">
    <property type="nucleotide sequence ID" value="NZ_CBXV010000008.1"/>
</dbReference>
<dbReference type="AlphaFoldDB" id="A0A0B6X0E6"/>
<protein>
    <submittedName>
        <fullName evidence="2">Carboxypeptidase regulatory-like domain</fullName>
    </submittedName>
</protein>
<evidence type="ECO:0000256" key="1">
    <source>
        <dbReference type="SAM" id="SignalP"/>
    </source>
</evidence>
<name>A0A0B6X0E6_9BACT</name>
<keyword evidence="3" id="KW-1185">Reference proteome</keyword>